<comment type="caution">
    <text evidence="2">The sequence shown here is derived from an EMBL/GenBank/DDBJ whole genome shotgun (WGS) entry which is preliminary data.</text>
</comment>
<protein>
    <recommendedName>
        <fullName evidence="4">Transmembrane protein</fullName>
    </recommendedName>
</protein>
<dbReference type="EMBL" id="LDJH01000006">
    <property type="protein sequence ID" value="KRG59626.1"/>
    <property type="molecule type" value="Genomic_DNA"/>
</dbReference>
<dbReference type="STRING" id="266128.ABB25_03540"/>
<evidence type="ECO:0008006" key="4">
    <source>
        <dbReference type="Google" id="ProtNLM"/>
    </source>
</evidence>
<dbReference type="PATRIC" id="fig|266128.3.peg.2371"/>
<keyword evidence="3" id="KW-1185">Reference proteome</keyword>
<reference evidence="2 3" key="1">
    <citation type="submission" date="2015-05" db="EMBL/GenBank/DDBJ databases">
        <title>Genome sequencing and analysis of members of genus Stenotrophomonas.</title>
        <authorList>
            <person name="Patil P.P."/>
            <person name="Midha S."/>
            <person name="Patil P.B."/>
        </authorList>
    </citation>
    <scope>NUCLEOTIDE SEQUENCE [LARGE SCALE GENOMIC DNA]</scope>
    <source>
        <strain evidence="2 3">DSM 17805</strain>
    </source>
</reference>
<feature type="transmembrane region" description="Helical" evidence="1">
    <location>
        <begin position="122"/>
        <end position="141"/>
    </location>
</feature>
<proteinExistence type="predicted"/>
<evidence type="ECO:0000256" key="1">
    <source>
        <dbReference type="SAM" id="Phobius"/>
    </source>
</evidence>
<dbReference type="AlphaFoldDB" id="A0A0R0BZX8"/>
<accession>A0A0R0BZX8</accession>
<sequence length="426" mass="45810">MQHHRSAHSTPPRELPFWEQLPQVLLYPLHASVLLASSALALFSLLAALPGLVGTIMLGITWLATYGYGFEVLRRAAHGNPAPPEHPGELLDGGVLRLVALMALCLASVVWCGQLFGPWATLALIVVLFVLHPVWLISLALDGSLRQALNPATAVFTLQRIAGPYAVALLMIAVLQLAALMLFGLAHRGLPAALAWPLSTFGYAMALFTSFRLLGVMVHSYRHALGFQAQGAPAEQRLPSPGERADQALLARVERLQHDGREQTARLLLEQAVRTAAVGEEVHARLHALLAEAPLAQRQAHAGQWLLHRLQQGQTSQALALWRSALAEDPGFTPALADTGEQLVHAALARSQRQLAHDGLRALLQRWPQSPRLAGWALQAALLTADLHGDADGARQLIAQGLASAPEPELSRRLQAALATLPPATS</sequence>
<organism evidence="2 3">
    <name type="scientific">Stenotrophomonas koreensis</name>
    <dbReference type="NCBI Taxonomy" id="266128"/>
    <lineage>
        <taxon>Bacteria</taxon>
        <taxon>Pseudomonadati</taxon>
        <taxon>Pseudomonadota</taxon>
        <taxon>Gammaproteobacteria</taxon>
        <taxon>Lysobacterales</taxon>
        <taxon>Lysobacteraceae</taxon>
        <taxon>Stenotrophomonas</taxon>
    </lineage>
</organism>
<evidence type="ECO:0000313" key="3">
    <source>
        <dbReference type="Proteomes" id="UP000051254"/>
    </source>
</evidence>
<feature type="transmembrane region" description="Helical" evidence="1">
    <location>
        <begin position="24"/>
        <end position="46"/>
    </location>
</feature>
<name>A0A0R0BZX8_9GAMM</name>
<feature type="transmembrane region" description="Helical" evidence="1">
    <location>
        <begin position="52"/>
        <end position="73"/>
    </location>
</feature>
<dbReference type="Proteomes" id="UP000051254">
    <property type="component" value="Unassembled WGS sequence"/>
</dbReference>
<evidence type="ECO:0000313" key="2">
    <source>
        <dbReference type="EMBL" id="KRG59626.1"/>
    </source>
</evidence>
<gene>
    <name evidence="2" type="ORF">ABB25_03540</name>
</gene>
<feature type="transmembrane region" description="Helical" evidence="1">
    <location>
        <begin position="193"/>
        <end position="214"/>
    </location>
</feature>
<keyword evidence="1" id="KW-1133">Transmembrane helix</keyword>
<dbReference type="OrthoDB" id="5698243at2"/>
<feature type="transmembrane region" description="Helical" evidence="1">
    <location>
        <begin position="94"/>
        <end position="116"/>
    </location>
</feature>
<keyword evidence="1" id="KW-0812">Transmembrane</keyword>
<feature type="transmembrane region" description="Helical" evidence="1">
    <location>
        <begin position="162"/>
        <end position="187"/>
    </location>
</feature>
<dbReference type="RefSeq" id="WP_057663787.1">
    <property type="nucleotide sequence ID" value="NZ_LDJH01000006.1"/>
</dbReference>
<keyword evidence="1" id="KW-0472">Membrane</keyword>